<gene>
    <name evidence="2" type="ORF">O181_014147</name>
</gene>
<dbReference type="AlphaFoldDB" id="A0A9Q3GPK8"/>
<evidence type="ECO:0000256" key="1">
    <source>
        <dbReference type="SAM" id="MobiDB-lite"/>
    </source>
</evidence>
<name>A0A9Q3GPK8_9BASI</name>
<feature type="compositionally biased region" description="Basic and acidic residues" evidence="1">
    <location>
        <begin position="83"/>
        <end position="94"/>
    </location>
</feature>
<comment type="caution">
    <text evidence="2">The sequence shown here is derived from an EMBL/GenBank/DDBJ whole genome shotgun (WGS) entry which is preliminary data.</text>
</comment>
<protein>
    <submittedName>
        <fullName evidence="2">Uncharacterized protein</fullName>
    </submittedName>
</protein>
<proteinExistence type="predicted"/>
<sequence>MYQFSKKELLEESLDELKEGKFSDNLTSKQQLSLLKILRKHRPGFSISKEPLGKGRGHDIELNLDVNRPYNPILTRPQYPESLENRKEIEKTCQ</sequence>
<accession>A0A9Q3GPK8</accession>
<keyword evidence="3" id="KW-1185">Reference proteome</keyword>
<evidence type="ECO:0000313" key="3">
    <source>
        <dbReference type="Proteomes" id="UP000765509"/>
    </source>
</evidence>
<dbReference type="EMBL" id="AVOT02003737">
    <property type="protein sequence ID" value="MBW0474432.1"/>
    <property type="molecule type" value="Genomic_DNA"/>
</dbReference>
<feature type="region of interest" description="Disordered" evidence="1">
    <location>
        <begin position="73"/>
        <end position="94"/>
    </location>
</feature>
<organism evidence="2 3">
    <name type="scientific">Austropuccinia psidii MF-1</name>
    <dbReference type="NCBI Taxonomy" id="1389203"/>
    <lineage>
        <taxon>Eukaryota</taxon>
        <taxon>Fungi</taxon>
        <taxon>Dikarya</taxon>
        <taxon>Basidiomycota</taxon>
        <taxon>Pucciniomycotina</taxon>
        <taxon>Pucciniomycetes</taxon>
        <taxon>Pucciniales</taxon>
        <taxon>Sphaerophragmiaceae</taxon>
        <taxon>Austropuccinia</taxon>
    </lineage>
</organism>
<evidence type="ECO:0000313" key="2">
    <source>
        <dbReference type="EMBL" id="MBW0474432.1"/>
    </source>
</evidence>
<dbReference type="Proteomes" id="UP000765509">
    <property type="component" value="Unassembled WGS sequence"/>
</dbReference>
<reference evidence="2" key="1">
    <citation type="submission" date="2021-03" db="EMBL/GenBank/DDBJ databases">
        <title>Draft genome sequence of rust myrtle Austropuccinia psidii MF-1, a brazilian biotype.</title>
        <authorList>
            <person name="Quecine M.C."/>
            <person name="Pachon D.M.R."/>
            <person name="Bonatelli M.L."/>
            <person name="Correr F.H."/>
            <person name="Franceschini L.M."/>
            <person name="Leite T.F."/>
            <person name="Margarido G.R.A."/>
            <person name="Almeida C.A."/>
            <person name="Ferrarezi J.A."/>
            <person name="Labate C.A."/>
        </authorList>
    </citation>
    <scope>NUCLEOTIDE SEQUENCE</scope>
    <source>
        <strain evidence="2">MF-1</strain>
    </source>
</reference>